<feature type="domain" description="DUF6311" evidence="3">
    <location>
        <begin position="443"/>
        <end position="553"/>
    </location>
</feature>
<keyword evidence="1" id="KW-1133">Transmembrane helix</keyword>
<evidence type="ECO:0008006" key="6">
    <source>
        <dbReference type="Google" id="ProtNLM"/>
    </source>
</evidence>
<accession>A0A1I5EGN6</accession>
<evidence type="ECO:0000313" key="4">
    <source>
        <dbReference type="EMBL" id="SFO10241.1"/>
    </source>
</evidence>
<dbReference type="Pfam" id="PF19830">
    <property type="entry name" value="DUF6311"/>
    <property type="match status" value="1"/>
</dbReference>
<evidence type="ECO:0000259" key="3">
    <source>
        <dbReference type="Pfam" id="PF25853"/>
    </source>
</evidence>
<keyword evidence="1" id="KW-0472">Membrane</keyword>
<dbReference type="Proteomes" id="UP000198806">
    <property type="component" value="Unassembled WGS sequence"/>
</dbReference>
<feature type="transmembrane region" description="Helical" evidence="1">
    <location>
        <begin position="9"/>
        <end position="30"/>
    </location>
</feature>
<reference evidence="4 5" key="1">
    <citation type="submission" date="2016-10" db="EMBL/GenBank/DDBJ databases">
        <authorList>
            <person name="de Groot N.N."/>
        </authorList>
    </citation>
    <scope>NUCLEOTIDE SEQUENCE [LARGE SCALE GENOMIC DNA]</scope>
    <source>
        <strain evidence="4 5">DSM 1283</strain>
    </source>
</reference>
<keyword evidence="1" id="KW-0812">Transmembrane</keyword>
<dbReference type="RefSeq" id="WP_091685580.1">
    <property type="nucleotide sequence ID" value="NZ_BAABFM010000073.1"/>
</dbReference>
<evidence type="ECO:0000313" key="5">
    <source>
        <dbReference type="Proteomes" id="UP000198806"/>
    </source>
</evidence>
<protein>
    <recommendedName>
        <fullName evidence="6">Membrane protein 6-pyruvoyl-tetrahydropterin synthase-related domain-containing protein</fullName>
    </recommendedName>
</protein>
<dbReference type="Pfam" id="PF25853">
    <property type="entry name" value="DUF6311_C"/>
    <property type="match status" value="1"/>
</dbReference>
<feature type="transmembrane region" description="Helical" evidence="1">
    <location>
        <begin position="132"/>
        <end position="150"/>
    </location>
</feature>
<sequence>MEKIDKKNLIFIFACGAILGLISFIGIYGYNVLNVQYDDWLMRGGDISQHYLGWRYYRESNWSFPIGLIEGLAYPSKFSIIYTDSIPLFAVIFKVMSPILPETFQYFGIWGAVSFMLQGGISAIIIKKFTKSNIIPIISSLFFIYSPVVLQRMFAHSALAGHWIILCAIAIYVYKEYFNSFKKNIISWSILLSLAVSIHMYFVPMIVAIMFFYYIKDYIENKRIKESIIVMLSSITIALVIMYLLGAFYGNSDIIQGGLGIYSANINTLFNSQLTSKFLLQLPLATSGQYEGYAYLGIGVIILLLIAIVDIIDKFDMKINFKNWIKNNIDLVLCISIMFVFFIFALSPTITINDKIIVNIPLPSFINSVLSIFRASGRFMWPIMYILMILLIVNVINNHSKNMPVILVICCILQLIDISPVIKNLNLRFSNKIEYTSKLNSDAWEELSKDHNEIIFIPIEGEGNSEILSSYFDIDTIFDLGEYAIDNNMVMNDFYIGRRDSKKISEYRYKQWNDLINGNINNNALYIFKSVPFSLIDSENINFYKIDNIIVGCEDKLSETGKYKNFQKLNKNSKYSIGLKDNEYLINGDDTENGRKLRNNGVSFGPYISLSKGTYMVSIKGVNLDKANYDVCYENGKNTVQHNEIYIDSNLINYEFTLEQDVIALEIRVMNNQEEDIIINNIILENKNANK</sequence>
<organism evidence="4 5">
    <name type="scientific">Anaerocolumna aminovalerica</name>
    <dbReference type="NCBI Taxonomy" id="1527"/>
    <lineage>
        <taxon>Bacteria</taxon>
        <taxon>Bacillati</taxon>
        <taxon>Bacillota</taxon>
        <taxon>Clostridia</taxon>
        <taxon>Lachnospirales</taxon>
        <taxon>Lachnospiraceae</taxon>
        <taxon>Anaerocolumna</taxon>
    </lineage>
</organism>
<feature type="transmembrane region" description="Helical" evidence="1">
    <location>
        <begin position="157"/>
        <end position="174"/>
    </location>
</feature>
<feature type="transmembrane region" description="Helical" evidence="1">
    <location>
        <begin position="186"/>
        <end position="215"/>
    </location>
</feature>
<feature type="transmembrane region" description="Helical" evidence="1">
    <location>
        <begin position="107"/>
        <end position="126"/>
    </location>
</feature>
<feature type="transmembrane region" description="Helical" evidence="1">
    <location>
        <begin position="80"/>
        <end position="100"/>
    </location>
</feature>
<dbReference type="InterPro" id="IPR058671">
    <property type="entry name" value="DUF6311_C"/>
</dbReference>
<proteinExistence type="predicted"/>
<evidence type="ECO:0000256" key="1">
    <source>
        <dbReference type="SAM" id="Phobius"/>
    </source>
</evidence>
<dbReference type="STRING" id="1527.SAMN04489757_10934"/>
<dbReference type="AlphaFoldDB" id="A0A1I5EGN6"/>
<feature type="transmembrane region" description="Helical" evidence="1">
    <location>
        <begin position="227"/>
        <end position="249"/>
    </location>
</feature>
<gene>
    <name evidence="4" type="ORF">SAMN04489757_10934</name>
</gene>
<feature type="transmembrane region" description="Helical" evidence="1">
    <location>
        <begin position="403"/>
        <end position="422"/>
    </location>
</feature>
<feature type="domain" description="DUF6311" evidence="2">
    <location>
        <begin position="17"/>
        <end position="419"/>
    </location>
</feature>
<keyword evidence="5" id="KW-1185">Reference proteome</keyword>
<evidence type="ECO:0000259" key="2">
    <source>
        <dbReference type="Pfam" id="PF19830"/>
    </source>
</evidence>
<name>A0A1I5EGN6_9FIRM</name>
<dbReference type="EMBL" id="FOWD01000009">
    <property type="protein sequence ID" value="SFO10241.1"/>
    <property type="molecule type" value="Genomic_DNA"/>
</dbReference>
<feature type="transmembrane region" description="Helical" evidence="1">
    <location>
        <begin position="331"/>
        <end position="350"/>
    </location>
</feature>
<feature type="transmembrane region" description="Helical" evidence="1">
    <location>
        <begin position="380"/>
        <end position="397"/>
    </location>
</feature>
<dbReference type="OrthoDB" id="1814621at2"/>
<dbReference type="InterPro" id="IPR046278">
    <property type="entry name" value="DUF6311"/>
</dbReference>
<feature type="transmembrane region" description="Helical" evidence="1">
    <location>
        <begin position="292"/>
        <end position="311"/>
    </location>
</feature>